<dbReference type="InterPro" id="IPR013087">
    <property type="entry name" value="Znf_C2H2_type"/>
</dbReference>
<comment type="caution">
    <text evidence="4">The sequence shown here is derived from an EMBL/GenBank/DDBJ whole genome shotgun (WGS) entry which is preliminary data.</text>
</comment>
<keyword evidence="1" id="KW-0862">Zinc</keyword>
<feature type="region of interest" description="Disordered" evidence="2">
    <location>
        <begin position="521"/>
        <end position="540"/>
    </location>
</feature>
<gene>
    <name evidence="4" type="ORF">HBR001_LOCUS819</name>
</gene>
<evidence type="ECO:0000256" key="1">
    <source>
        <dbReference type="PROSITE-ProRule" id="PRU00042"/>
    </source>
</evidence>
<dbReference type="PANTHER" id="PTHR31827:SF1">
    <property type="entry name" value="EMB|CAB89363.1"/>
    <property type="match status" value="1"/>
</dbReference>
<dbReference type="PROSITE" id="PS50157">
    <property type="entry name" value="ZINC_FINGER_C2H2_2"/>
    <property type="match status" value="1"/>
</dbReference>
<evidence type="ECO:0000259" key="3">
    <source>
        <dbReference type="PROSITE" id="PS50157"/>
    </source>
</evidence>
<dbReference type="GO" id="GO:0008270">
    <property type="term" value="F:zinc ion binding"/>
    <property type="evidence" value="ECO:0007669"/>
    <property type="project" value="UniProtKB-KW"/>
</dbReference>
<sequence>MSLEREWQTPLGLSAPPAYKQHRCCYDSNRGVGASGGVLDPILGRSGLDAATGALSEMDMATADHRVLHDGHTGSTKSVAGELAELLPSLPTAPELSPSRAQTTYEQSLAPSTVLSVDSTVSVLVDAAYTELSEPRDPKLKTEKIASHRKVRCKFPDCPNRARVSQYFGNFCNRHVIVAPCGFPGCREKAMDHAAMCLKHLKLGKEALNKVLTTRTQNVPVCRTQGCFKNDQGRGYCRGHENLMMATGRLPVHVSRRRLNSAYTMCSYPECTKHSQRRHLCRTHGNLLVKQAQGLADQPGATESFEDILARMEKDMRQCTWANCTKNSQRDRLCTTHYNEKQTLQRDGGTPMISDVGAAIVSEENGGTGWRDGAEDGHVQAIVQTDYKESSCEVLPYAVESSVGHLKEVQDLIPSRKRRDCDPFLSSASAGVVVGGNGCEQRQASYATTTSTACANTMCNRGSYGSDYCGGCQKMFSLLVVPVHENMAGTSGYPYRIAADSCGQFAGNDSICRAAKWGQEPARGGPSASHFRPSGTGSMPVDQVNLTAQTQRQEWELTEVPATTVAEATQATPTRSGRTKKYYCKIDGCDKQAQRRSFCKRHYRLHASAPTERSEPEPEPSSFATELHHAVFSRPAIACHFRGCSQLARPGASLCPAHAESTPEPEPEPSGFAGRLHHSVFFHPSIACHFLGCSQLARSGTSLCSAHAEATFCWQPGCENLVSRGRFCGFHGFRKQCAYADCTKSSEQDGSGCKDHANAPKCRHEFCDKFVVKSEMCRLHQRSCQDFPCALCRLHALSPSRFAAGIDASVGNGADTM</sequence>
<name>A0AAV0T185_HYABA</name>
<keyword evidence="1" id="KW-0479">Metal-binding</keyword>
<accession>A0AAV0T185</accession>
<dbReference type="PANTHER" id="PTHR31827">
    <property type="entry name" value="EMB|CAB89363.1"/>
    <property type="match status" value="1"/>
</dbReference>
<evidence type="ECO:0000256" key="2">
    <source>
        <dbReference type="SAM" id="MobiDB-lite"/>
    </source>
</evidence>
<organism evidence="4 5">
    <name type="scientific">Hyaloperonospora brassicae</name>
    <name type="common">Brassica downy mildew</name>
    <name type="synonym">Peronospora brassicae</name>
    <dbReference type="NCBI Taxonomy" id="162125"/>
    <lineage>
        <taxon>Eukaryota</taxon>
        <taxon>Sar</taxon>
        <taxon>Stramenopiles</taxon>
        <taxon>Oomycota</taxon>
        <taxon>Peronosporomycetes</taxon>
        <taxon>Peronosporales</taxon>
        <taxon>Peronosporaceae</taxon>
        <taxon>Hyaloperonospora</taxon>
    </lineage>
</organism>
<evidence type="ECO:0000313" key="4">
    <source>
        <dbReference type="EMBL" id="CAI5712303.1"/>
    </source>
</evidence>
<keyword evidence="1" id="KW-0863">Zinc-finger</keyword>
<evidence type="ECO:0000313" key="5">
    <source>
        <dbReference type="Proteomes" id="UP001162031"/>
    </source>
</evidence>
<proteinExistence type="predicted"/>
<feature type="domain" description="C2H2-type" evidence="3">
    <location>
        <begin position="582"/>
        <end position="611"/>
    </location>
</feature>
<dbReference type="Proteomes" id="UP001162031">
    <property type="component" value="Unassembled WGS sequence"/>
</dbReference>
<dbReference type="EMBL" id="CANTFL010000086">
    <property type="protein sequence ID" value="CAI5712303.1"/>
    <property type="molecule type" value="Genomic_DNA"/>
</dbReference>
<dbReference type="AlphaFoldDB" id="A0AAV0T185"/>
<keyword evidence="5" id="KW-1185">Reference proteome</keyword>
<reference evidence="4" key="1">
    <citation type="submission" date="2022-12" db="EMBL/GenBank/DDBJ databases">
        <authorList>
            <person name="Webb A."/>
        </authorList>
    </citation>
    <scope>NUCLEOTIDE SEQUENCE</scope>
    <source>
        <strain evidence="4">Hp1</strain>
    </source>
</reference>
<protein>
    <recommendedName>
        <fullName evidence="3">C2H2-type domain-containing protein</fullName>
    </recommendedName>
</protein>